<dbReference type="PANTHER" id="PTHR42695:SF5">
    <property type="entry name" value="GLUTAMINE AMIDOTRANSFERASE YLR126C-RELATED"/>
    <property type="match status" value="1"/>
</dbReference>
<dbReference type="InterPro" id="IPR044992">
    <property type="entry name" value="ChyE-like"/>
</dbReference>
<organism evidence="2 3">
    <name type="scientific">Pseudomonas fluorescens</name>
    <dbReference type="NCBI Taxonomy" id="294"/>
    <lineage>
        <taxon>Bacteria</taxon>
        <taxon>Pseudomonadati</taxon>
        <taxon>Pseudomonadota</taxon>
        <taxon>Gammaproteobacteria</taxon>
        <taxon>Pseudomonadales</taxon>
        <taxon>Pseudomonadaceae</taxon>
        <taxon>Pseudomonas</taxon>
    </lineage>
</organism>
<dbReference type="InterPro" id="IPR017926">
    <property type="entry name" value="GATASE"/>
</dbReference>
<dbReference type="NCBIfam" id="NF005458">
    <property type="entry name" value="PRK07053.1"/>
    <property type="match status" value="1"/>
</dbReference>
<dbReference type="InterPro" id="IPR029062">
    <property type="entry name" value="Class_I_gatase-like"/>
</dbReference>
<comment type="caution">
    <text evidence="2">The sequence shown here is derived from an EMBL/GenBank/DDBJ whole genome shotgun (WGS) entry which is preliminary data.</text>
</comment>
<sequence length="234" mass="25334">MTLRTLQAIRHVGFEDLGSFEAPLRKAGYAIEYIEAAERDLGLLDPLDADLLVVLGGPIGVYDHASYPLLSDELELLRARLAADRPTLGICLGAQLMAAALGARVYPGPAKEIGWSALDLTPAPEHQPLAALRNVPVLHWHGDTFDLPQGCSLLASTPLCRSQAFSRGPNVLGLQFHPEVRGARFEHWLLGHASELATSGIDPVALRRDAKRYANDLEKAGAILLDQWLAGIDQ</sequence>
<evidence type="ECO:0000313" key="3">
    <source>
        <dbReference type="Proteomes" id="UP000692896"/>
    </source>
</evidence>
<dbReference type="AlphaFoldDB" id="A0A944DGX6"/>
<reference evidence="2" key="1">
    <citation type="submission" date="2021-03" db="EMBL/GenBank/DDBJ databases">
        <title>Genomic analysis provides insights into the functional capacity of soil bacteria communities inhabiting an altitudinal gradient in the Atacama Desert.</title>
        <authorList>
            <person name="Gonzalez M."/>
            <person name="Maldonado J."/>
            <person name="Maza F."/>
            <person name="Hodar C."/>
            <person name="Cortes M."/>
            <person name="Palma R."/>
            <person name="Andreani C."/>
            <person name="Gaete A."/>
            <person name="Vasquez-Dean J."/>
            <person name="Acuna V."/>
            <person name="Aguado M."/>
            <person name="Mandakovic D."/>
            <person name="Latorre M."/>
            <person name="Orellana A."/>
            <person name="Gutierrez R."/>
            <person name="Montecino M."/>
            <person name="Allende M."/>
            <person name="Maass A."/>
            <person name="Cambiazo V."/>
        </authorList>
    </citation>
    <scope>NUCLEOTIDE SEQUENCE</scope>
    <source>
        <strain evidence="2">ISL-25</strain>
    </source>
</reference>
<dbReference type="Proteomes" id="UP000692896">
    <property type="component" value="Unassembled WGS sequence"/>
</dbReference>
<keyword evidence="2" id="KW-0315">Glutamine amidotransferase</keyword>
<dbReference type="GO" id="GO:0005829">
    <property type="term" value="C:cytosol"/>
    <property type="evidence" value="ECO:0007669"/>
    <property type="project" value="TreeGrafter"/>
</dbReference>
<dbReference type="Gene3D" id="3.40.50.880">
    <property type="match status" value="1"/>
</dbReference>
<feature type="domain" description="Glutamine amidotransferase" evidence="1">
    <location>
        <begin position="24"/>
        <end position="187"/>
    </location>
</feature>
<protein>
    <submittedName>
        <fullName evidence="2">Glutamine amidotransferase</fullName>
    </submittedName>
</protein>
<name>A0A944DGX6_PSEFL</name>
<gene>
    <name evidence="2" type="ORF">J7E47_08220</name>
</gene>
<dbReference type="Pfam" id="PF00117">
    <property type="entry name" value="GATase"/>
    <property type="match status" value="1"/>
</dbReference>
<dbReference type="RefSeq" id="WP_214915999.1">
    <property type="nucleotide sequence ID" value="NZ_JAGGNX010000006.1"/>
</dbReference>
<evidence type="ECO:0000313" key="2">
    <source>
        <dbReference type="EMBL" id="MBT2328702.1"/>
    </source>
</evidence>
<dbReference type="CDD" id="cd01741">
    <property type="entry name" value="GATase1_1"/>
    <property type="match status" value="1"/>
</dbReference>
<evidence type="ECO:0000259" key="1">
    <source>
        <dbReference type="Pfam" id="PF00117"/>
    </source>
</evidence>
<dbReference type="EMBL" id="JAGGOB010000017">
    <property type="protein sequence ID" value="MBT2328702.1"/>
    <property type="molecule type" value="Genomic_DNA"/>
</dbReference>
<dbReference type="PANTHER" id="PTHR42695">
    <property type="entry name" value="GLUTAMINE AMIDOTRANSFERASE YLR126C-RELATED"/>
    <property type="match status" value="1"/>
</dbReference>
<accession>A0A944DGX6</accession>
<proteinExistence type="predicted"/>
<dbReference type="PROSITE" id="PS51273">
    <property type="entry name" value="GATASE_TYPE_1"/>
    <property type="match status" value="1"/>
</dbReference>
<dbReference type="SUPFAM" id="SSF52317">
    <property type="entry name" value="Class I glutamine amidotransferase-like"/>
    <property type="match status" value="1"/>
</dbReference>